<name>A0A8B6FAN5_MYTGA</name>
<accession>A0A8B6FAN5</accession>
<evidence type="ECO:0000259" key="1">
    <source>
        <dbReference type="Pfam" id="PF18738"/>
    </source>
</evidence>
<dbReference type="InterPro" id="IPR041249">
    <property type="entry name" value="HEPN_DZIP3"/>
</dbReference>
<organism evidence="2 3">
    <name type="scientific">Mytilus galloprovincialis</name>
    <name type="common">Mediterranean mussel</name>
    <dbReference type="NCBI Taxonomy" id="29158"/>
    <lineage>
        <taxon>Eukaryota</taxon>
        <taxon>Metazoa</taxon>
        <taxon>Spiralia</taxon>
        <taxon>Lophotrochozoa</taxon>
        <taxon>Mollusca</taxon>
        <taxon>Bivalvia</taxon>
        <taxon>Autobranchia</taxon>
        <taxon>Pteriomorphia</taxon>
        <taxon>Mytilida</taxon>
        <taxon>Mytiloidea</taxon>
        <taxon>Mytilidae</taxon>
        <taxon>Mytilinae</taxon>
        <taxon>Mytilus</taxon>
    </lineage>
</organism>
<proteinExistence type="predicted"/>
<sequence>MGARNSTLSPGSSVNISNFVRLFIVSQTELPNILRELLLAKESPAFLDGHIRNNTYLSNTLRAFELGVIATVRTKQYADFDVALMYKIIRNLNVVLPPTRGWANLIPPTSTETTIGDDVERIRQIRNDIVHSGNTNITDLELENRFSLFIEIARRLELYLNKRNREYVSRIENVKTCCIDPDTEELYLRQLEDLVDRETIMQSNISAVSNSVDELRQQSKLSRNRQVAK</sequence>
<dbReference type="Pfam" id="PF18738">
    <property type="entry name" value="HEPN_DZIP3"/>
    <property type="match status" value="1"/>
</dbReference>
<evidence type="ECO:0000313" key="3">
    <source>
        <dbReference type="Proteomes" id="UP000596742"/>
    </source>
</evidence>
<comment type="caution">
    <text evidence="2">The sequence shown here is derived from an EMBL/GenBank/DDBJ whole genome shotgun (WGS) entry which is preliminary data.</text>
</comment>
<dbReference type="AlphaFoldDB" id="A0A8B6FAN5"/>
<dbReference type="OrthoDB" id="6122620at2759"/>
<keyword evidence="3" id="KW-1185">Reference proteome</keyword>
<dbReference type="Proteomes" id="UP000596742">
    <property type="component" value="Unassembled WGS sequence"/>
</dbReference>
<dbReference type="EMBL" id="UYJE01006569">
    <property type="protein sequence ID" value="VDI46998.1"/>
    <property type="molecule type" value="Genomic_DNA"/>
</dbReference>
<feature type="domain" description="DZIP3-like HEPN" evidence="1">
    <location>
        <begin position="76"/>
        <end position="187"/>
    </location>
</feature>
<gene>
    <name evidence="2" type="ORF">MGAL_10B026731</name>
</gene>
<reference evidence="2" key="1">
    <citation type="submission" date="2018-11" db="EMBL/GenBank/DDBJ databases">
        <authorList>
            <person name="Alioto T."/>
            <person name="Alioto T."/>
        </authorList>
    </citation>
    <scope>NUCLEOTIDE SEQUENCE</scope>
</reference>
<evidence type="ECO:0000313" key="2">
    <source>
        <dbReference type="EMBL" id="VDI46998.1"/>
    </source>
</evidence>
<protein>
    <recommendedName>
        <fullName evidence="1">DZIP3-like HEPN domain-containing protein</fullName>
    </recommendedName>
</protein>